<protein>
    <submittedName>
        <fullName evidence="1">Uncharacterized protein</fullName>
    </submittedName>
</protein>
<evidence type="ECO:0000313" key="2">
    <source>
        <dbReference type="Proteomes" id="UP000000529"/>
    </source>
</evidence>
<dbReference type="STRING" id="264201.pc1904"/>
<dbReference type="KEGG" id="pcu:PC_RS09145"/>
<proteinExistence type="predicted"/>
<evidence type="ECO:0000313" key="1">
    <source>
        <dbReference type="EMBL" id="CAF24628.1"/>
    </source>
</evidence>
<reference evidence="1 2" key="1">
    <citation type="journal article" date="2004" name="Science">
        <title>Illuminating the evolutionary history of chlamydiae.</title>
        <authorList>
            <person name="Horn M."/>
            <person name="Collingro A."/>
            <person name="Schmitz-Esser S."/>
            <person name="Beier C.L."/>
            <person name="Purkhold U."/>
            <person name="Fartmann B."/>
            <person name="Brandt P."/>
            <person name="Nyakatura G.J."/>
            <person name="Droege M."/>
            <person name="Frishman D."/>
            <person name="Rattei T."/>
            <person name="Mewes H."/>
            <person name="Wagner M."/>
        </authorList>
    </citation>
    <scope>NUCLEOTIDE SEQUENCE [LARGE SCALE GENOMIC DNA]</scope>
    <source>
        <strain evidence="1 2">UWE25</strain>
    </source>
</reference>
<dbReference type="RefSeq" id="WP_011176449.1">
    <property type="nucleotide sequence ID" value="NC_005861.2"/>
</dbReference>
<dbReference type="Proteomes" id="UP000000529">
    <property type="component" value="Chromosome"/>
</dbReference>
<sequence length="86" mass="9625">MATTQGSLLEKQRNAEFKQQFVSQQLQQITTVALDLIETDAATFYKSIVDAKNAGLEEDRQNGMFGTKNSKWFGAAVPTYPEEDYA</sequence>
<dbReference type="HOGENOM" id="CLU_2495082_0_0_0"/>
<dbReference type="EMBL" id="BX908798">
    <property type="protein sequence ID" value="CAF24628.1"/>
    <property type="molecule type" value="Genomic_DNA"/>
</dbReference>
<dbReference type="AlphaFoldDB" id="Q6M9X1"/>
<name>Q6M9X1_PARUW</name>
<organism evidence="1 2">
    <name type="scientific">Protochlamydia amoebophila (strain UWE25)</name>
    <dbReference type="NCBI Taxonomy" id="264201"/>
    <lineage>
        <taxon>Bacteria</taxon>
        <taxon>Pseudomonadati</taxon>
        <taxon>Chlamydiota</taxon>
        <taxon>Chlamydiia</taxon>
        <taxon>Parachlamydiales</taxon>
        <taxon>Parachlamydiaceae</taxon>
        <taxon>Candidatus Protochlamydia</taxon>
    </lineage>
</organism>
<accession>Q6M9X1</accession>
<gene>
    <name evidence="1" type="ORF">PC_RS09145</name>
</gene>
<keyword evidence="2" id="KW-1185">Reference proteome</keyword>